<organism evidence="3 4">
    <name type="scientific">Pseudofrancisella aestuarii</name>
    <dbReference type="NCBI Taxonomy" id="2670347"/>
    <lineage>
        <taxon>Bacteria</taxon>
        <taxon>Pseudomonadati</taxon>
        <taxon>Pseudomonadota</taxon>
        <taxon>Gammaproteobacteria</taxon>
        <taxon>Thiotrichales</taxon>
        <taxon>Francisellaceae</taxon>
        <taxon>Pseudofrancisella</taxon>
    </lineage>
</organism>
<sequence>MFQRGRLIRIFFLIFLLFSVSFTFAAPSSSEQTNNQAQLDAIIALQQQINELSSEIGDYNVKETYGAENVGITLGKSKPVASKFETDVDFARNAGLDEALADTLNADDTGPAIQSVNTVDDVPITTQGQVSYIGSYSSNNSIPIGQLPSNLFAASILNQRNNFDDVALFFGGFIEVDAQAWSGSAISKRGGGNYNQNGQNIYVTAATLYFVSNISHFVTAEFDFTTTESADLGLQDALVIFGNLDSSPWFVTVGKYRISVGAFGGGGPWTSGITANLFRPDRVANAAINYKGSTSNANVTVYNSGDHPSFSLGYFDAISVMDSVQAGWNVGYMYDLHGAKGAFKNIQGRVGSLNVDGTLNFSNILPGRLSFGAGWASTTNTSTQFNGYSDTYAGAWYLSSAYGFDLLGRGTNVNFSYGQTYNANNLPMGLSAEAGGMVPATGIKNQYLVSAQRAYFDDNVLFGPEYSYQSLYNGQHMNTFTLDISVYV</sequence>
<feature type="coiled-coil region" evidence="1">
    <location>
        <begin position="35"/>
        <end position="62"/>
    </location>
</feature>
<feature type="signal peptide" evidence="2">
    <location>
        <begin position="1"/>
        <end position="25"/>
    </location>
</feature>
<protein>
    <submittedName>
        <fullName evidence="3">DUF3573 domain-containing protein</fullName>
    </submittedName>
</protein>
<keyword evidence="1" id="KW-0175">Coiled coil</keyword>
<dbReference type="Proteomes" id="UP001595926">
    <property type="component" value="Unassembled WGS sequence"/>
</dbReference>
<gene>
    <name evidence="3" type="ORF">ACFPDQ_05715</name>
</gene>
<accession>A0ABV9TBV0</accession>
<name>A0ABV9TBV0_9GAMM</name>
<reference evidence="4" key="1">
    <citation type="journal article" date="2019" name="Int. J. Syst. Evol. Microbiol.">
        <title>The Global Catalogue of Microorganisms (GCM) 10K type strain sequencing project: providing services to taxonomists for standard genome sequencing and annotation.</title>
        <authorList>
            <consortium name="The Broad Institute Genomics Platform"/>
            <consortium name="The Broad Institute Genome Sequencing Center for Infectious Disease"/>
            <person name="Wu L."/>
            <person name="Ma J."/>
        </authorList>
    </citation>
    <scope>NUCLEOTIDE SEQUENCE [LARGE SCALE GENOMIC DNA]</scope>
    <source>
        <strain evidence="4">CGMCC 1.13718</strain>
    </source>
</reference>
<dbReference type="EMBL" id="JBHSJH010000002">
    <property type="protein sequence ID" value="MFC4892542.1"/>
    <property type="molecule type" value="Genomic_DNA"/>
</dbReference>
<keyword evidence="4" id="KW-1185">Reference proteome</keyword>
<comment type="caution">
    <text evidence="3">The sequence shown here is derived from an EMBL/GenBank/DDBJ whole genome shotgun (WGS) entry which is preliminary data.</text>
</comment>
<evidence type="ECO:0000256" key="2">
    <source>
        <dbReference type="SAM" id="SignalP"/>
    </source>
</evidence>
<dbReference type="Pfam" id="PF12097">
    <property type="entry name" value="DUF3573"/>
    <property type="match status" value="1"/>
</dbReference>
<dbReference type="InterPro" id="IPR021956">
    <property type="entry name" value="DUF3573"/>
</dbReference>
<evidence type="ECO:0000313" key="4">
    <source>
        <dbReference type="Proteomes" id="UP001595926"/>
    </source>
</evidence>
<keyword evidence="2" id="KW-0732">Signal</keyword>
<dbReference type="RefSeq" id="WP_119329919.1">
    <property type="nucleotide sequence ID" value="NZ_JBHSJH010000002.1"/>
</dbReference>
<feature type="chain" id="PRO_5047382043" evidence="2">
    <location>
        <begin position="26"/>
        <end position="488"/>
    </location>
</feature>
<evidence type="ECO:0000313" key="3">
    <source>
        <dbReference type="EMBL" id="MFC4892542.1"/>
    </source>
</evidence>
<proteinExistence type="predicted"/>
<evidence type="ECO:0000256" key="1">
    <source>
        <dbReference type="SAM" id="Coils"/>
    </source>
</evidence>